<feature type="region of interest" description="Disordered" evidence="6">
    <location>
        <begin position="1"/>
        <end position="44"/>
    </location>
</feature>
<dbReference type="GO" id="GO:0016020">
    <property type="term" value="C:membrane"/>
    <property type="evidence" value="ECO:0007669"/>
    <property type="project" value="UniProtKB-SubCell"/>
</dbReference>
<evidence type="ECO:0000256" key="2">
    <source>
        <dbReference type="ARBA" id="ARBA00005975"/>
    </source>
</evidence>
<dbReference type="STRING" id="1890364.A0A2P6NIC3"/>
<feature type="compositionally biased region" description="Polar residues" evidence="6">
    <location>
        <begin position="1"/>
        <end position="11"/>
    </location>
</feature>
<evidence type="ECO:0000256" key="4">
    <source>
        <dbReference type="ARBA" id="ARBA00022833"/>
    </source>
</evidence>
<dbReference type="PANTHER" id="PTHR23292:SF6">
    <property type="entry name" value="FI16602P1-RELATED"/>
    <property type="match status" value="1"/>
</dbReference>
<comment type="caution">
    <text evidence="8">The sequence shown here is derived from an EMBL/GenBank/DDBJ whole genome shotgun (WGS) entry which is preliminary data.</text>
</comment>
<dbReference type="Pfam" id="PF10601">
    <property type="entry name" value="zf-LITAF-like"/>
    <property type="match status" value="1"/>
</dbReference>
<gene>
    <name evidence="8" type="ORF">PROFUN_03860</name>
</gene>
<organism evidence="8 9">
    <name type="scientific">Planoprotostelium fungivorum</name>
    <dbReference type="NCBI Taxonomy" id="1890364"/>
    <lineage>
        <taxon>Eukaryota</taxon>
        <taxon>Amoebozoa</taxon>
        <taxon>Evosea</taxon>
        <taxon>Variosea</taxon>
        <taxon>Cavosteliida</taxon>
        <taxon>Cavosteliaceae</taxon>
        <taxon>Planoprotostelium</taxon>
    </lineage>
</organism>
<feature type="compositionally biased region" description="Pro residues" evidence="6">
    <location>
        <begin position="18"/>
        <end position="27"/>
    </location>
</feature>
<protein>
    <submittedName>
        <fullName evidence="8">Lipopolysaccharide-induced tumor necrosis factor-alpha</fullName>
    </submittedName>
</protein>
<dbReference type="OrthoDB" id="18688at2759"/>
<keyword evidence="9" id="KW-1185">Reference proteome</keyword>
<dbReference type="AlphaFoldDB" id="A0A2P6NIC3"/>
<dbReference type="PROSITE" id="PS51837">
    <property type="entry name" value="LITAF"/>
    <property type="match status" value="1"/>
</dbReference>
<comment type="subcellular location">
    <subcellularLocation>
        <location evidence="1">Membrane</location>
        <topology evidence="1">Peripheral membrane protein</topology>
    </subcellularLocation>
</comment>
<reference evidence="8 9" key="1">
    <citation type="journal article" date="2018" name="Genome Biol. Evol.">
        <title>Multiple Roots of Fruiting Body Formation in Amoebozoa.</title>
        <authorList>
            <person name="Hillmann F."/>
            <person name="Forbes G."/>
            <person name="Novohradska S."/>
            <person name="Ferling I."/>
            <person name="Riege K."/>
            <person name="Groth M."/>
            <person name="Westermann M."/>
            <person name="Marz M."/>
            <person name="Spaller T."/>
            <person name="Winckler T."/>
            <person name="Schaap P."/>
            <person name="Glockner G."/>
        </authorList>
    </citation>
    <scope>NUCLEOTIDE SEQUENCE [LARGE SCALE GENOMIC DNA]</scope>
    <source>
        <strain evidence="8 9">Jena</strain>
    </source>
</reference>
<evidence type="ECO:0000256" key="5">
    <source>
        <dbReference type="ARBA" id="ARBA00023136"/>
    </source>
</evidence>
<accession>A0A2P6NIC3</accession>
<dbReference type="GO" id="GO:0008270">
    <property type="term" value="F:zinc ion binding"/>
    <property type="evidence" value="ECO:0007669"/>
    <property type="project" value="TreeGrafter"/>
</dbReference>
<dbReference type="InterPro" id="IPR037519">
    <property type="entry name" value="LITAF_fam"/>
</dbReference>
<dbReference type="InterPro" id="IPR006629">
    <property type="entry name" value="LITAF"/>
</dbReference>
<feature type="domain" description="LITAF" evidence="7">
    <location>
        <begin position="47"/>
        <end position="133"/>
    </location>
</feature>
<keyword evidence="5" id="KW-0472">Membrane</keyword>
<evidence type="ECO:0000256" key="1">
    <source>
        <dbReference type="ARBA" id="ARBA00004170"/>
    </source>
</evidence>
<proteinExistence type="inferred from homology"/>
<keyword evidence="3" id="KW-0479">Metal-binding</keyword>
<evidence type="ECO:0000313" key="8">
    <source>
        <dbReference type="EMBL" id="PRP83705.1"/>
    </source>
</evidence>
<comment type="similarity">
    <text evidence="2">Belongs to the CDIP1/LITAF family.</text>
</comment>
<dbReference type="SMART" id="SM00714">
    <property type="entry name" value="LITAF"/>
    <property type="match status" value="1"/>
</dbReference>
<dbReference type="Proteomes" id="UP000241769">
    <property type="component" value="Unassembled WGS sequence"/>
</dbReference>
<evidence type="ECO:0000256" key="6">
    <source>
        <dbReference type="SAM" id="MobiDB-lite"/>
    </source>
</evidence>
<evidence type="ECO:0000256" key="3">
    <source>
        <dbReference type="ARBA" id="ARBA00022723"/>
    </source>
</evidence>
<dbReference type="EMBL" id="MDYQ01000078">
    <property type="protein sequence ID" value="PRP83705.1"/>
    <property type="molecule type" value="Genomic_DNA"/>
</dbReference>
<name>A0A2P6NIC3_9EUKA</name>
<dbReference type="PANTHER" id="PTHR23292">
    <property type="entry name" value="LIPOPOLYSACCHARIDE-INDUCED TUMOR NECROSIS FACTOR-ALPHA FACTOR"/>
    <property type="match status" value="1"/>
</dbReference>
<dbReference type="InParanoid" id="A0A2P6NIC3"/>
<keyword evidence="4" id="KW-0862">Zinc</keyword>
<feature type="compositionally biased region" description="Low complexity" evidence="6">
    <location>
        <begin position="28"/>
        <end position="44"/>
    </location>
</feature>
<sequence>MAEPQGQNQPLLNGAAPQPHPQSPPVPQAYQQPQYQQPQYQQPQYIQPQYQPQPSYTTCAPQAGQPTTCPLCHAQVVTQTSHEPGSLTWLAAGGICLFGGWLGCCLIPFCLESTQDTVHVCPNCRNVLGKRNRM</sequence>
<evidence type="ECO:0000259" key="7">
    <source>
        <dbReference type="PROSITE" id="PS51837"/>
    </source>
</evidence>
<evidence type="ECO:0000313" key="9">
    <source>
        <dbReference type="Proteomes" id="UP000241769"/>
    </source>
</evidence>